<dbReference type="RefSeq" id="WP_137099641.1">
    <property type="nucleotide sequence ID" value="NZ_CP039865.1"/>
</dbReference>
<name>A0A4D7QE87_9HYPH</name>
<dbReference type="InterPro" id="IPR036390">
    <property type="entry name" value="WH_DNA-bd_sf"/>
</dbReference>
<dbReference type="Pfam" id="PF01614">
    <property type="entry name" value="IclR_C"/>
    <property type="match status" value="1"/>
</dbReference>
<evidence type="ECO:0000256" key="3">
    <source>
        <dbReference type="ARBA" id="ARBA00023163"/>
    </source>
</evidence>
<gene>
    <name evidence="7" type="ORF">E8L99_11380</name>
</gene>
<keyword evidence="3" id="KW-0804">Transcription</keyword>
<dbReference type="InterPro" id="IPR029016">
    <property type="entry name" value="GAF-like_dom_sf"/>
</dbReference>
<proteinExistence type="predicted"/>
<dbReference type="AlphaFoldDB" id="A0A4D7QE87"/>
<sequence length="268" mass="29354">MTSLAKMLKILELFEDDRSSFELDDAVAATGASRATVYRYLQALSASGLIAPATGGSFVLGSKIIELDRLVRRTDPLSTSARPIMEAVSARLGLNMLLCSYYGDKVMCAEIVWPDRSVRPAYERGRTMPMFRGAMAKLILAHLTAYQLRNMMLWHADEIRAAGLGDDWEAFRQAMARIRKDGSCVTRGEVVEGLVGIGAPVFDPDRRILGSIVFAVPERRVAEIGETVLRAEIIAIAGQIDTEISRHMPAGSGAAGRSARPRRARRTD</sequence>
<protein>
    <submittedName>
        <fullName evidence="7">IclR family transcriptional regulator</fullName>
    </submittedName>
</protein>
<dbReference type="PANTHER" id="PTHR30136">
    <property type="entry name" value="HELIX-TURN-HELIX TRANSCRIPTIONAL REGULATOR, ICLR FAMILY"/>
    <property type="match status" value="1"/>
</dbReference>
<evidence type="ECO:0000313" key="8">
    <source>
        <dbReference type="Proteomes" id="UP000298588"/>
    </source>
</evidence>
<dbReference type="Gene3D" id="1.10.10.10">
    <property type="entry name" value="Winged helix-like DNA-binding domain superfamily/Winged helix DNA-binding domain"/>
    <property type="match status" value="1"/>
</dbReference>
<dbReference type="EMBL" id="CP039865">
    <property type="protein sequence ID" value="QCK86310.1"/>
    <property type="molecule type" value="Genomic_DNA"/>
</dbReference>
<feature type="region of interest" description="Disordered" evidence="4">
    <location>
        <begin position="247"/>
        <end position="268"/>
    </location>
</feature>
<dbReference type="PROSITE" id="PS51078">
    <property type="entry name" value="ICLR_ED"/>
    <property type="match status" value="1"/>
</dbReference>
<evidence type="ECO:0000259" key="6">
    <source>
        <dbReference type="PROSITE" id="PS51078"/>
    </source>
</evidence>
<dbReference type="InterPro" id="IPR014757">
    <property type="entry name" value="Tscrpt_reg_IclR_C"/>
</dbReference>
<dbReference type="PANTHER" id="PTHR30136:SF24">
    <property type="entry name" value="HTH-TYPE TRANSCRIPTIONAL REPRESSOR ALLR"/>
    <property type="match status" value="1"/>
</dbReference>
<dbReference type="SMART" id="SM00346">
    <property type="entry name" value="HTH_ICLR"/>
    <property type="match status" value="1"/>
</dbReference>
<feature type="compositionally biased region" description="Basic residues" evidence="4">
    <location>
        <begin position="259"/>
        <end position="268"/>
    </location>
</feature>
<reference evidence="7 8" key="1">
    <citation type="submission" date="2019-04" db="EMBL/GenBank/DDBJ databases">
        <title>Phreatobacter aquaticus sp. nov.</title>
        <authorList>
            <person name="Choi A."/>
            <person name="Baek K."/>
        </authorList>
    </citation>
    <scope>NUCLEOTIDE SEQUENCE [LARGE SCALE GENOMIC DNA]</scope>
    <source>
        <strain evidence="7 8">NMCR1094</strain>
    </source>
</reference>
<dbReference type="InterPro" id="IPR050707">
    <property type="entry name" value="HTH_MetabolicPath_Reg"/>
</dbReference>
<organism evidence="7 8">
    <name type="scientific">Phreatobacter aquaticus</name>
    <dbReference type="NCBI Taxonomy" id="2570229"/>
    <lineage>
        <taxon>Bacteria</taxon>
        <taxon>Pseudomonadati</taxon>
        <taxon>Pseudomonadota</taxon>
        <taxon>Alphaproteobacteria</taxon>
        <taxon>Hyphomicrobiales</taxon>
        <taxon>Phreatobacteraceae</taxon>
        <taxon>Phreatobacter</taxon>
    </lineage>
</organism>
<keyword evidence="1" id="KW-0805">Transcription regulation</keyword>
<keyword evidence="2" id="KW-0238">DNA-binding</keyword>
<dbReference type="GO" id="GO:0003700">
    <property type="term" value="F:DNA-binding transcription factor activity"/>
    <property type="evidence" value="ECO:0007669"/>
    <property type="project" value="TreeGrafter"/>
</dbReference>
<dbReference type="KEGG" id="paqt:E8L99_11380"/>
<keyword evidence="8" id="KW-1185">Reference proteome</keyword>
<feature type="domain" description="HTH iclR-type" evidence="5">
    <location>
        <begin position="1"/>
        <end position="62"/>
    </location>
</feature>
<dbReference type="Gene3D" id="3.30.450.40">
    <property type="match status" value="1"/>
</dbReference>
<evidence type="ECO:0000256" key="1">
    <source>
        <dbReference type="ARBA" id="ARBA00023015"/>
    </source>
</evidence>
<dbReference type="Proteomes" id="UP000298588">
    <property type="component" value="Chromosome"/>
</dbReference>
<dbReference type="SUPFAM" id="SSF55781">
    <property type="entry name" value="GAF domain-like"/>
    <property type="match status" value="1"/>
</dbReference>
<evidence type="ECO:0000313" key="7">
    <source>
        <dbReference type="EMBL" id="QCK86310.1"/>
    </source>
</evidence>
<dbReference type="InterPro" id="IPR005471">
    <property type="entry name" value="Tscrpt_reg_IclR_N"/>
</dbReference>
<dbReference type="InterPro" id="IPR036388">
    <property type="entry name" value="WH-like_DNA-bd_sf"/>
</dbReference>
<evidence type="ECO:0000256" key="4">
    <source>
        <dbReference type="SAM" id="MobiDB-lite"/>
    </source>
</evidence>
<feature type="domain" description="IclR-ED" evidence="6">
    <location>
        <begin position="63"/>
        <end position="246"/>
    </location>
</feature>
<accession>A0A4D7QE87</accession>
<evidence type="ECO:0000256" key="2">
    <source>
        <dbReference type="ARBA" id="ARBA00023125"/>
    </source>
</evidence>
<dbReference type="SUPFAM" id="SSF46785">
    <property type="entry name" value="Winged helix' DNA-binding domain"/>
    <property type="match status" value="1"/>
</dbReference>
<dbReference type="GO" id="GO:0003677">
    <property type="term" value="F:DNA binding"/>
    <property type="evidence" value="ECO:0007669"/>
    <property type="project" value="UniProtKB-KW"/>
</dbReference>
<dbReference type="GO" id="GO:0045892">
    <property type="term" value="P:negative regulation of DNA-templated transcription"/>
    <property type="evidence" value="ECO:0007669"/>
    <property type="project" value="TreeGrafter"/>
</dbReference>
<feature type="compositionally biased region" description="Low complexity" evidence="4">
    <location>
        <begin position="249"/>
        <end position="258"/>
    </location>
</feature>
<dbReference type="Pfam" id="PF09339">
    <property type="entry name" value="HTH_IclR"/>
    <property type="match status" value="1"/>
</dbReference>
<evidence type="ECO:0000259" key="5">
    <source>
        <dbReference type="PROSITE" id="PS51077"/>
    </source>
</evidence>
<dbReference type="OrthoDB" id="31778at2"/>
<dbReference type="PROSITE" id="PS51077">
    <property type="entry name" value="HTH_ICLR"/>
    <property type="match status" value="1"/>
</dbReference>